<evidence type="ECO:0000256" key="1">
    <source>
        <dbReference type="SAM" id="Phobius"/>
    </source>
</evidence>
<keyword evidence="3" id="KW-1185">Reference proteome</keyword>
<gene>
    <name evidence="2" type="ORF">FGO68_gene15463</name>
</gene>
<organism evidence="2 3">
    <name type="scientific">Halteria grandinella</name>
    <dbReference type="NCBI Taxonomy" id="5974"/>
    <lineage>
        <taxon>Eukaryota</taxon>
        <taxon>Sar</taxon>
        <taxon>Alveolata</taxon>
        <taxon>Ciliophora</taxon>
        <taxon>Intramacronucleata</taxon>
        <taxon>Spirotrichea</taxon>
        <taxon>Stichotrichia</taxon>
        <taxon>Sporadotrichida</taxon>
        <taxon>Halteriidae</taxon>
        <taxon>Halteria</taxon>
    </lineage>
</organism>
<evidence type="ECO:0000313" key="2">
    <source>
        <dbReference type="EMBL" id="TNV87502.1"/>
    </source>
</evidence>
<protein>
    <submittedName>
        <fullName evidence="2">Uncharacterized protein</fullName>
    </submittedName>
</protein>
<keyword evidence="1" id="KW-0472">Membrane</keyword>
<feature type="transmembrane region" description="Helical" evidence="1">
    <location>
        <begin position="59"/>
        <end position="85"/>
    </location>
</feature>
<keyword evidence="1" id="KW-1133">Transmembrane helix</keyword>
<accession>A0A8J8P3P7</accession>
<reference evidence="2" key="1">
    <citation type="submission" date="2019-06" db="EMBL/GenBank/DDBJ databases">
        <authorList>
            <person name="Zheng W."/>
        </authorList>
    </citation>
    <scope>NUCLEOTIDE SEQUENCE</scope>
    <source>
        <strain evidence="2">QDHG01</strain>
    </source>
</reference>
<comment type="caution">
    <text evidence="2">The sequence shown here is derived from an EMBL/GenBank/DDBJ whole genome shotgun (WGS) entry which is preliminary data.</text>
</comment>
<feature type="transmembrane region" description="Helical" evidence="1">
    <location>
        <begin position="26"/>
        <end position="44"/>
    </location>
</feature>
<dbReference type="Proteomes" id="UP000785679">
    <property type="component" value="Unassembled WGS sequence"/>
</dbReference>
<dbReference type="AlphaFoldDB" id="A0A8J8P3P7"/>
<name>A0A8J8P3P7_HALGN</name>
<keyword evidence="1" id="KW-0812">Transmembrane</keyword>
<proteinExistence type="predicted"/>
<dbReference type="EMBL" id="RRYP01000394">
    <property type="protein sequence ID" value="TNV87502.1"/>
    <property type="molecule type" value="Genomic_DNA"/>
</dbReference>
<sequence length="238" mass="27681">MYLLSILKQSYIILAQPYQRPIDNKIAIINELILSAYLTTFLFFTEANDNTDILHTCDLVLLTIAGLFAFINFGSYIIAAIGPLITKCIKYLRLKDKAKMKYDLPENKIKVKLKKQRKKSKISLRKPSNTTLLDESIGDPDKWMAQLEPSVISNIKKNAGLRSRQGKQEEQKENRWEQQLRNVESINANEITNNIIDIGDNYCYRIEEDDFVQKEVVQKQLQEAEYNDFLGYYRFPDV</sequence>
<evidence type="ECO:0000313" key="3">
    <source>
        <dbReference type="Proteomes" id="UP000785679"/>
    </source>
</evidence>